<accession>A0A2K3LYS6</accession>
<evidence type="ECO:0000313" key="2">
    <source>
        <dbReference type="Proteomes" id="UP000236291"/>
    </source>
</evidence>
<reference evidence="1 2" key="1">
    <citation type="journal article" date="2014" name="Am. J. Bot.">
        <title>Genome assembly and annotation for red clover (Trifolium pratense; Fabaceae).</title>
        <authorList>
            <person name="Istvanek J."/>
            <person name="Jaros M."/>
            <person name="Krenek A."/>
            <person name="Repkova J."/>
        </authorList>
    </citation>
    <scope>NUCLEOTIDE SEQUENCE [LARGE SCALE GENOMIC DNA]</scope>
    <source>
        <strain evidence="2">cv. Tatra</strain>
        <tissue evidence="1">Young leaves</tissue>
    </source>
</reference>
<dbReference type="EMBL" id="ASHM01044704">
    <property type="protein sequence ID" value="PNX83689.1"/>
    <property type="molecule type" value="Genomic_DNA"/>
</dbReference>
<evidence type="ECO:0000313" key="1">
    <source>
        <dbReference type="EMBL" id="PNX83689.1"/>
    </source>
</evidence>
<dbReference type="AlphaFoldDB" id="A0A2K3LYS6"/>
<organism evidence="1 2">
    <name type="scientific">Trifolium pratense</name>
    <name type="common">Red clover</name>
    <dbReference type="NCBI Taxonomy" id="57577"/>
    <lineage>
        <taxon>Eukaryota</taxon>
        <taxon>Viridiplantae</taxon>
        <taxon>Streptophyta</taxon>
        <taxon>Embryophyta</taxon>
        <taxon>Tracheophyta</taxon>
        <taxon>Spermatophyta</taxon>
        <taxon>Magnoliopsida</taxon>
        <taxon>eudicotyledons</taxon>
        <taxon>Gunneridae</taxon>
        <taxon>Pentapetalae</taxon>
        <taxon>rosids</taxon>
        <taxon>fabids</taxon>
        <taxon>Fabales</taxon>
        <taxon>Fabaceae</taxon>
        <taxon>Papilionoideae</taxon>
        <taxon>50 kb inversion clade</taxon>
        <taxon>NPAAA clade</taxon>
        <taxon>Hologalegina</taxon>
        <taxon>IRL clade</taxon>
        <taxon>Trifolieae</taxon>
        <taxon>Trifolium</taxon>
    </lineage>
</organism>
<dbReference type="Proteomes" id="UP000236291">
    <property type="component" value="Unassembled WGS sequence"/>
</dbReference>
<protein>
    <submittedName>
        <fullName evidence="1">Uncharacterized protein</fullName>
    </submittedName>
</protein>
<name>A0A2K3LYS6_TRIPR</name>
<gene>
    <name evidence="1" type="ORF">L195_g039733</name>
</gene>
<feature type="non-terminal residue" evidence="1">
    <location>
        <position position="86"/>
    </location>
</feature>
<proteinExistence type="predicted"/>
<sequence length="86" mass="9085">MATPPPLESSPPITVHDHTKSFLTISLVLFVMATQMLSLHFQALSQVPASPSSLPSSVFSTPPLSSNGTLTKMVKDHNTALSVVAL</sequence>
<reference evidence="1 2" key="2">
    <citation type="journal article" date="2017" name="Front. Plant Sci.">
        <title>Gene Classification and Mining of Molecular Markers Useful in Red Clover (Trifolium pratense) Breeding.</title>
        <authorList>
            <person name="Istvanek J."/>
            <person name="Dluhosova J."/>
            <person name="Dluhos P."/>
            <person name="Patkova L."/>
            <person name="Nedelnik J."/>
            <person name="Repkova J."/>
        </authorList>
    </citation>
    <scope>NUCLEOTIDE SEQUENCE [LARGE SCALE GENOMIC DNA]</scope>
    <source>
        <strain evidence="2">cv. Tatra</strain>
        <tissue evidence="1">Young leaves</tissue>
    </source>
</reference>
<comment type="caution">
    <text evidence="1">The sequence shown here is derived from an EMBL/GenBank/DDBJ whole genome shotgun (WGS) entry which is preliminary data.</text>
</comment>